<dbReference type="EMBL" id="JAUSUE010000002">
    <property type="protein sequence ID" value="MDQ0202626.1"/>
    <property type="molecule type" value="Genomic_DNA"/>
</dbReference>
<comment type="catalytic activity">
    <reaction evidence="12">
        <text>adenosine(37) in tRNA + 2 reduced [2Fe-2S]-[ferredoxin] + 2 S-adenosyl-L-methionine = 2-methyladenosine(37) in tRNA + 5'-deoxyadenosine + L-methionine + 2 oxidized [2Fe-2S]-[ferredoxin] + S-adenosyl-L-homocysteine</text>
        <dbReference type="Rhea" id="RHEA:43332"/>
        <dbReference type="Rhea" id="RHEA-COMP:10000"/>
        <dbReference type="Rhea" id="RHEA-COMP:10001"/>
        <dbReference type="Rhea" id="RHEA-COMP:10162"/>
        <dbReference type="Rhea" id="RHEA-COMP:10485"/>
        <dbReference type="ChEBI" id="CHEBI:17319"/>
        <dbReference type="ChEBI" id="CHEBI:33737"/>
        <dbReference type="ChEBI" id="CHEBI:33738"/>
        <dbReference type="ChEBI" id="CHEBI:57844"/>
        <dbReference type="ChEBI" id="CHEBI:57856"/>
        <dbReference type="ChEBI" id="CHEBI:59789"/>
        <dbReference type="ChEBI" id="CHEBI:74411"/>
        <dbReference type="ChEBI" id="CHEBI:74497"/>
        <dbReference type="EC" id="2.1.1.192"/>
    </reaction>
</comment>
<feature type="binding site" evidence="12">
    <location>
        <position position="112"/>
    </location>
    <ligand>
        <name>[4Fe-4S] cluster</name>
        <dbReference type="ChEBI" id="CHEBI:49883"/>
        <note>4Fe-4S-S-AdoMet</note>
    </ligand>
</feature>
<sequence length="356" mass="40088">MQENIFGLTLDELREKLKPMKVPSFRAAQILEWLYQKNIYNFAEMTNLPLSLREELSQKLVADSGEVVDNKVSEDGRTNKMLVRFSDKVAVETVLMRQKYGNSICISSQAGCSVGCSFCASTVKGLDRNMTKGEMLAQAMKSQELVSKNNERIGNIVIMGSGEPLLNYENVLAFIRLVHEKYCMNIGYRNITVSTSGIIPMMEKLAQENLPITLSLSLHAPEDKLRSELMPVNKRYPLIDVVKAADDYAEKTKRRVTYEYILINDINDSPEQAKSLAGLLKNKLANVNLIPINPVVERGFTRPSAKKIKNFWDILQKQHINATIRKEMGTDINAACGQLRNEYLDASSSEKTQKNG</sequence>
<gene>
    <name evidence="12" type="primary">rlmN</name>
    <name evidence="14" type="ORF">J2S01_000319</name>
</gene>
<keyword evidence="7 12" id="KW-0949">S-adenosyl-L-methionine</keyword>
<dbReference type="InterPro" id="IPR004383">
    <property type="entry name" value="rRNA_lsu_MTrfase_RlmN/Cfr"/>
</dbReference>
<feature type="binding site" evidence="12">
    <location>
        <position position="293"/>
    </location>
    <ligand>
        <name>S-adenosyl-L-methionine</name>
        <dbReference type="ChEBI" id="CHEBI:59789"/>
    </ligand>
</feature>
<feature type="binding site" evidence="12">
    <location>
        <position position="116"/>
    </location>
    <ligand>
        <name>[4Fe-4S] cluster</name>
        <dbReference type="ChEBI" id="CHEBI:49883"/>
        <note>4Fe-4S-S-AdoMet</note>
    </ligand>
</feature>
<evidence type="ECO:0000313" key="15">
    <source>
        <dbReference type="Proteomes" id="UP001239167"/>
    </source>
</evidence>
<comment type="miscellaneous">
    <text evidence="12">Reaction proceeds by a ping-pong mechanism involving intermediate methylation of a conserved cysteine residue.</text>
</comment>
<feature type="binding site" evidence="12">
    <location>
        <position position="119"/>
    </location>
    <ligand>
        <name>[4Fe-4S] cluster</name>
        <dbReference type="ChEBI" id="CHEBI:49883"/>
        <note>4Fe-4S-S-AdoMet</note>
    </ligand>
</feature>
<dbReference type="PANTHER" id="PTHR30544:SF5">
    <property type="entry name" value="RADICAL SAM CORE DOMAIN-CONTAINING PROTEIN"/>
    <property type="match status" value="1"/>
</dbReference>
<dbReference type="RefSeq" id="WP_196605354.1">
    <property type="nucleotide sequence ID" value="NZ_CP116940.1"/>
</dbReference>
<dbReference type="Pfam" id="PF21016">
    <property type="entry name" value="RlmN_N"/>
    <property type="match status" value="1"/>
</dbReference>
<dbReference type="PROSITE" id="PS51918">
    <property type="entry name" value="RADICAL_SAM"/>
    <property type="match status" value="1"/>
</dbReference>
<evidence type="ECO:0000256" key="2">
    <source>
        <dbReference type="ARBA" id="ARBA00022485"/>
    </source>
</evidence>
<dbReference type="SUPFAM" id="SSF102114">
    <property type="entry name" value="Radical SAM enzymes"/>
    <property type="match status" value="1"/>
</dbReference>
<keyword evidence="5 12" id="KW-0489">Methyltransferase</keyword>
<feature type="domain" description="Radical SAM core" evidence="13">
    <location>
        <begin position="98"/>
        <end position="331"/>
    </location>
</feature>
<evidence type="ECO:0000256" key="6">
    <source>
        <dbReference type="ARBA" id="ARBA00022679"/>
    </source>
</evidence>
<dbReference type="InterPro" id="IPR027492">
    <property type="entry name" value="RNA_MTrfase_RlmN"/>
</dbReference>
<dbReference type="Gene3D" id="3.20.20.70">
    <property type="entry name" value="Aldolase class I"/>
    <property type="match status" value="1"/>
</dbReference>
<evidence type="ECO:0000256" key="9">
    <source>
        <dbReference type="ARBA" id="ARBA00022723"/>
    </source>
</evidence>
<dbReference type="SFLD" id="SFLDG01062">
    <property type="entry name" value="methyltransferase_(Class_A)"/>
    <property type="match status" value="1"/>
</dbReference>
<dbReference type="Proteomes" id="UP001239167">
    <property type="component" value="Unassembled WGS sequence"/>
</dbReference>
<dbReference type="Pfam" id="PF04055">
    <property type="entry name" value="Radical_SAM"/>
    <property type="match status" value="1"/>
</dbReference>
<dbReference type="SFLD" id="SFLDS00029">
    <property type="entry name" value="Radical_SAM"/>
    <property type="match status" value="1"/>
</dbReference>
<feature type="binding site" evidence="12">
    <location>
        <begin position="217"/>
        <end position="219"/>
    </location>
    <ligand>
        <name>S-adenosyl-L-methionine</name>
        <dbReference type="ChEBI" id="CHEBI:59789"/>
    </ligand>
</feature>
<comment type="caution">
    <text evidence="14">The sequence shown here is derived from an EMBL/GenBank/DDBJ whole genome shotgun (WGS) entry which is preliminary data.</text>
</comment>
<keyword evidence="12" id="KW-1015">Disulfide bond</keyword>
<dbReference type="InterPro" id="IPR058240">
    <property type="entry name" value="rSAM_sf"/>
</dbReference>
<dbReference type="InterPro" id="IPR040072">
    <property type="entry name" value="Methyltransferase_A"/>
</dbReference>
<feature type="active site" description="Proton acceptor" evidence="12">
    <location>
        <position position="92"/>
    </location>
</feature>
<comment type="function">
    <text evidence="12">Specifically methylates position 2 of adenine 2503 in 23S rRNA and position 2 of adenine 37 in tRNAs.</text>
</comment>
<evidence type="ECO:0000256" key="11">
    <source>
        <dbReference type="ARBA" id="ARBA00023014"/>
    </source>
</evidence>
<dbReference type="InterPro" id="IPR007197">
    <property type="entry name" value="rSAM"/>
</dbReference>
<keyword evidence="15" id="KW-1185">Reference proteome</keyword>
<comment type="catalytic activity">
    <reaction evidence="12">
        <text>adenosine(2503) in 23S rRNA + 2 reduced [2Fe-2S]-[ferredoxin] + 2 S-adenosyl-L-methionine = 2-methyladenosine(2503) in 23S rRNA + 5'-deoxyadenosine + L-methionine + 2 oxidized [2Fe-2S]-[ferredoxin] + S-adenosyl-L-homocysteine</text>
        <dbReference type="Rhea" id="RHEA:42916"/>
        <dbReference type="Rhea" id="RHEA-COMP:10000"/>
        <dbReference type="Rhea" id="RHEA-COMP:10001"/>
        <dbReference type="Rhea" id="RHEA-COMP:10152"/>
        <dbReference type="Rhea" id="RHEA-COMP:10282"/>
        <dbReference type="ChEBI" id="CHEBI:17319"/>
        <dbReference type="ChEBI" id="CHEBI:33737"/>
        <dbReference type="ChEBI" id="CHEBI:33738"/>
        <dbReference type="ChEBI" id="CHEBI:57844"/>
        <dbReference type="ChEBI" id="CHEBI:57856"/>
        <dbReference type="ChEBI" id="CHEBI:59789"/>
        <dbReference type="ChEBI" id="CHEBI:74411"/>
        <dbReference type="ChEBI" id="CHEBI:74497"/>
        <dbReference type="EC" id="2.1.1.192"/>
    </reaction>
</comment>
<keyword evidence="8 12" id="KW-0819">tRNA processing</keyword>
<feature type="binding site" evidence="12">
    <location>
        <begin position="162"/>
        <end position="163"/>
    </location>
    <ligand>
        <name>S-adenosyl-L-methionine</name>
        <dbReference type="ChEBI" id="CHEBI:59789"/>
    </ligand>
</feature>
<comment type="subcellular location">
    <subcellularLocation>
        <location evidence="1 12">Cytoplasm</location>
    </subcellularLocation>
</comment>
<dbReference type="Gene3D" id="1.10.150.530">
    <property type="match status" value="1"/>
</dbReference>
<evidence type="ECO:0000256" key="10">
    <source>
        <dbReference type="ARBA" id="ARBA00023004"/>
    </source>
</evidence>
<dbReference type="NCBIfam" id="TIGR00048">
    <property type="entry name" value="rRNA_mod_RlmN"/>
    <property type="match status" value="1"/>
</dbReference>
<name>A0ABT9Y475_9FIRM</name>
<dbReference type="InterPro" id="IPR013785">
    <property type="entry name" value="Aldolase_TIM"/>
</dbReference>
<keyword evidence="9 12" id="KW-0479">Metal-binding</keyword>
<keyword evidence="11 12" id="KW-0411">Iron-sulfur</keyword>
<keyword evidence="6 12" id="KW-0808">Transferase</keyword>
<evidence type="ECO:0000256" key="4">
    <source>
        <dbReference type="ARBA" id="ARBA00022552"/>
    </source>
</evidence>
<evidence type="ECO:0000256" key="7">
    <source>
        <dbReference type="ARBA" id="ARBA00022691"/>
    </source>
</evidence>
<keyword evidence="10 12" id="KW-0408">Iron</keyword>
<dbReference type="CDD" id="cd01335">
    <property type="entry name" value="Radical_SAM"/>
    <property type="match status" value="1"/>
</dbReference>
<dbReference type="PANTHER" id="PTHR30544">
    <property type="entry name" value="23S RRNA METHYLTRANSFERASE"/>
    <property type="match status" value="1"/>
</dbReference>
<evidence type="ECO:0000256" key="8">
    <source>
        <dbReference type="ARBA" id="ARBA00022694"/>
    </source>
</evidence>
<reference evidence="14 15" key="1">
    <citation type="submission" date="2023-07" db="EMBL/GenBank/DDBJ databases">
        <title>Genomic Encyclopedia of Type Strains, Phase IV (KMG-IV): sequencing the most valuable type-strain genomes for metagenomic binning, comparative biology and taxonomic classification.</title>
        <authorList>
            <person name="Goeker M."/>
        </authorList>
    </citation>
    <scope>NUCLEOTIDE SEQUENCE [LARGE SCALE GENOMIC DNA]</scope>
    <source>
        <strain evidence="14 15">DSM 16980</strain>
    </source>
</reference>
<organism evidence="14 15">
    <name type="scientific">Pectinatus haikarae</name>
    <dbReference type="NCBI Taxonomy" id="349096"/>
    <lineage>
        <taxon>Bacteria</taxon>
        <taxon>Bacillati</taxon>
        <taxon>Bacillota</taxon>
        <taxon>Negativicutes</taxon>
        <taxon>Selenomonadales</taxon>
        <taxon>Selenomonadaceae</taxon>
        <taxon>Pectinatus</taxon>
    </lineage>
</organism>
<dbReference type="HAMAP" id="MF_01849">
    <property type="entry name" value="RNA_methyltr_RlmN"/>
    <property type="match status" value="1"/>
</dbReference>
<protein>
    <recommendedName>
        <fullName evidence="12">Probable dual-specificity RNA methyltransferase RlmN</fullName>
        <ecNumber evidence="12">2.1.1.192</ecNumber>
    </recommendedName>
    <alternativeName>
        <fullName evidence="12">23S rRNA (adenine(2503)-C(2))-methyltransferase</fullName>
    </alternativeName>
    <alternativeName>
        <fullName evidence="12">23S rRNA m2A2503 methyltransferase</fullName>
    </alternativeName>
    <alternativeName>
        <fullName evidence="12">Ribosomal RNA large subunit methyltransferase N</fullName>
    </alternativeName>
    <alternativeName>
        <fullName evidence="12">tRNA (adenine(37)-C(2))-methyltransferase</fullName>
    </alternativeName>
    <alternativeName>
        <fullName evidence="12">tRNA m2A37 methyltransferase</fullName>
    </alternativeName>
</protein>
<comment type="cofactor">
    <cofactor evidence="12">
        <name>[4Fe-4S] cluster</name>
        <dbReference type="ChEBI" id="CHEBI:49883"/>
    </cofactor>
    <text evidence="12">Binds 1 [4Fe-4S] cluster. The cluster is coordinated with 3 cysteines and an exchangeable S-adenosyl-L-methionine.</text>
</comment>
<comment type="caution">
    <text evidence="12">Lacks conserved residue(s) required for the propagation of feature annotation.</text>
</comment>
<evidence type="ECO:0000313" key="14">
    <source>
        <dbReference type="EMBL" id="MDQ0202626.1"/>
    </source>
</evidence>
<evidence type="ECO:0000256" key="3">
    <source>
        <dbReference type="ARBA" id="ARBA00022490"/>
    </source>
</evidence>
<dbReference type="PIRSF" id="PIRSF006004">
    <property type="entry name" value="CHP00048"/>
    <property type="match status" value="1"/>
</dbReference>
<dbReference type="InterPro" id="IPR048641">
    <property type="entry name" value="RlmN_N"/>
</dbReference>
<comment type="similarity">
    <text evidence="12">Belongs to the radical SAM superfamily. RlmN family.</text>
</comment>
<feature type="binding site" evidence="12">
    <location>
        <position position="194"/>
    </location>
    <ligand>
        <name>S-adenosyl-L-methionine</name>
        <dbReference type="ChEBI" id="CHEBI:59789"/>
    </ligand>
</feature>
<dbReference type="GO" id="GO:0032259">
    <property type="term" value="P:methylation"/>
    <property type="evidence" value="ECO:0007669"/>
    <property type="project" value="UniProtKB-KW"/>
</dbReference>
<accession>A0ABT9Y475</accession>
<proteinExistence type="inferred from homology"/>
<dbReference type="GO" id="GO:0008168">
    <property type="term" value="F:methyltransferase activity"/>
    <property type="evidence" value="ECO:0007669"/>
    <property type="project" value="UniProtKB-KW"/>
</dbReference>
<feature type="active site" description="S-methylcysteine intermediate" evidence="12">
    <location>
        <position position="336"/>
    </location>
</feature>
<keyword evidence="4 12" id="KW-0698">rRNA processing</keyword>
<dbReference type="EC" id="2.1.1.192" evidence="12"/>
<evidence type="ECO:0000256" key="12">
    <source>
        <dbReference type="HAMAP-Rule" id="MF_01849"/>
    </source>
</evidence>
<keyword evidence="3 12" id="KW-0963">Cytoplasm</keyword>
<evidence type="ECO:0000256" key="1">
    <source>
        <dbReference type="ARBA" id="ARBA00004496"/>
    </source>
</evidence>
<dbReference type="SFLD" id="SFLDF00275">
    <property type="entry name" value="adenosine_C2_methyltransferase"/>
    <property type="match status" value="1"/>
</dbReference>
<keyword evidence="2 12" id="KW-0004">4Fe-4S</keyword>
<evidence type="ECO:0000259" key="13">
    <source>
        <dbReference type="PROSITE" id="PS51918"/>
    </source>
</evidence>
<evidence type="ECO:0000256" key="5">
    <source>
        <dbReference type="ARBA" id="ARBA00022603"/>
    </source>
</evidence>